<dbReference type="Pfam" id="PF03061">
    <property type="entry name" value="4HBT"/>
    <property type="match status" value="1"/>
</dbReference>
<dbReference type="Gene3D" id="3.10.129.10">
    <property type="entry name" value="Hotdog Thioesterase"/>
    <property type="match status" value="1"/>
</dbReference>
<dbReference type="GO" id="GO:0005737">
    <property type="term" value="C:cytoplasm"/>
    <property type="evidence" value="ECO:0007669"/>
    <property type="project" value="TreeGrafter"/>
</dbReference>
<accession>A0A5C6V1F4</accession>
<keyword evidence="6" id="KW-1185">Reference proteome</keyword>
<comment type="caution">
    <text evidence="5">The sequence shown here is derived from an EMBL/GenBank/DDBJ whole genome shotgun (WGS) entry which is preliminary data.</text>
</comment>
<dbReference type="GO" id="GO:0052816">
    <property type="term" value="F:long-chain fatty acyl-CoA hydrolase activity"/>
    <property type="evidence" value="ECO:0007669"/>
    <property type="project" value="TreeGrafter"/>
</dbReference>
<dbReference type="Proteomes" id="UP000321168">
    <property type="component" value="Unassembled WGS sequence"/>
</dbReference>
<evidence type="ECO:0000259" key="4">
    <source>
        <dbReference type="PROSITE" id="PS51770"/>
    </source>
</evidence>
<evidence type="ECO:0000256" key="2">
    <source>
        <dbReference type="ARBA" id="ARBA00022801"/>
    </source>
</evidence>
<dbReference type="InterPro" id="IPR033120">
    <property type="entry name" value="HOTDOG_ACOT"/>
</dbReference>
<dbReference type="OrthoDB" id="9791628at2"/>
<protein>
    <submittedName>
        <fullName evidence="5">Acyl-CoA thioesterase</fullName>
    </submittedName>
</protein>
<proteinExistence type="inferred from homology"/>
<dbReference type="InterPro" id="IPR029069">
    <property type="entry name" value="HotDog_dom_sf"/>
</dbReference>
<name>A0A5C6V1F4_9FLAO</name>
<dbReference type="GO" id="GO:0006637">
    <property type="term" value="P:acyl-CoA metabolic process"/>
    <property type="evidence" value="ECO:0007669"/>
    <property type="project" value="TreeGrafter"/>
</dbReference>
<dbReference type="InterPro" id="IPR040170">
    <property type="entry name" value="Cytosol_ACT"/>
</dbReference>
<sequence>MQAAKKQDAQVYTFTVFPEFLNYAGTLFGGKLLSEMDLAASNCARRALYGSGCDGLVTAHVGEVNFLTPAYLGDIVELHTDVLEWGNTSVKVGIKAIKEEVNGQRRTICDAFFVFVALQKGKPFKHKLKPVGP</sequence>
<keyword evidence="2 3" id="KW-0378">Hydrolase</keyword>
<dbReference type="RefSeq" id="WP_147014317.1">
    <property type="nucleotide sequence ID" value="NZ_VORB01000005.1"/>
</dbReference>
<evidence type="ECO:0000256" key="3">
    <source>
        <dbReference type="PROSITE-ProRule" id="PRU01106"/>
    </source>
</evidence>
<organism evidence="5 6">
    <name type="scientific">Luteibaculum oceani</name>
    <dbReference type="NCBI Taxonomy" id="1294296"/>
    <lineage>
        <taxon>Bacteria</taxon>
        <taxon>Pseudomonadati</taxon>
        <taxon>Bacteroidota</taxon>
        <taxon>Flavobacteriia</taxon>
        <taxon>Flavobacteriales</taxon>
        <taxon>Luteibaculaceae</taxon>
        <taxon>Luteibaculum</taxon>
    </lineage>
</organism>
<dbReference type="SUPFAM" id="SSF54637">
    <property type="entry name" value="Thioesterase/thiol ester dehydrase-isomerase"/>
    <property type="match status" value="1"/>
</dbReference>
<evidence type="ECO:0000256" key="1">
    <source>
        <dbReference type="ARBA" id="ARBA00010458"/>
    </source>
</evidence>
<evidence type="ECO:0000313" key="5">
    <source>
        <dbReference type="EMBL" id="TXC78794.1"/>
    </source>
</evidence>
<dbReference type="PROSITE" id="PS51770">
    <property type="entry name" value="HOTDOG_ACOT"/>
    <property type="match status" value="1"/>
</dbReference>
<dbReference type="InterPro" id="IPR006683">
    <property type="entry name" value="Thioestr_dom"/>
</dbReference>
<reference evidence="5 6" key="1">
    <citation type="submission" date="2019-08" db="EMBL/GenBank/DDBJ databases">
        <title>Genome of Luteibaculum oceani JCM 18817.</title>
        <authorList>
            <person name="Bowman J.P."/>
        </authorList>
    </citation>
    <scope>NUCLEOTIDE SEQUENCE [LARGE SCALE GENOMIC DNA]</scope>
    <source>
        <strain evidence="5 6">JCM 18817</strain>
    </source>
</reference>
<gene>
    <name evidence="5" type="ORF">FRX97_06155</name>
</gene>
<dbReference type="AlphaFoldDB" id="A0A5C6V1F4"/>
<comment type="similarity">
    <text evidence="1">Belongs to the acyl coenzyme A hydrolase family.</text>
</comment>
<feature type="domain" description="HotDog ACOT-type" evidence="4">
    <location>
        <begin position="6"/>
        <end position="121"/>
    </location>
</feature>
<dbReference type="PANTHER" id="PTHR11049">
    <property type="entry name" value="ACYL COENZYME A THIOESTER HYDROLASE"/>
    <property type="match status" value="1"/>
</dbReference>
<dbReference type="EMBL" id="VORB01000005">
    <property type="protein sequence ID" value="TXC78794.1"/>
    <property type="molecule type" value="Genomic_DNA"/>
</dbReference>
<evidence type="ECO:0000313" key="6">
    <source>
        <dbReference type="Proteomes" id="UP000321168"/>
    </source>
</evidence>
<dbReference type="CDD" id="cd03442">
    <property type="entry name" value="BFIT_BACH"/>
    <property type="match status" value="1"/>
</dbReference>